<dbReference type="RefSeq" id="WP_266342500.1">
    <property type="nucleotide sequence ID" value="NZ_JAPKNH010000002.1"/>
</dbReference>
<dbReference type="EMBL" id="JBHSML010000002">
    <property type="protein sequence ID" value="MFC5514466.1"/>
    <property type="molecule type" value="Genomic_DNA"/>
</dbReference>
<accession>A0ABW0PQM6</accession>
<sequence length="105" mass="11299">MTRIVVLFNLKPGVDPEVYETWARSTDIPVVNGLASIGEFSVHATTGVLGSDAKPPYAYVEIIDVADMDKFGADVASATMQKIAAEFQAFADNPTFIMTRTLEAA</sequence>
<reference evidence="2" key="1">
    <citation type="journal article" date="2019" name="Int. J. Syst. Evol. Microbiol.">
        <title>The Global Catalogue of Microorganisms (GCM) 10K type strain sequencing project: providing services to taxonomists for standard genome sequencing and annotation.</title>
        <authorList>
            <consortium name="The Broad Institute Genomics Platform"/>
            <consortium name="The Broad Institute Genome Sequencing Center for Infectious Disease"/>
            <person name="Wu L."/>
            <person name="Ma J."/>
        </authorList>
    </citation>
    <scope>NUCLEOTIDE SEQUENCE [LARGE SCALE GENOMIC DNA]</scope>
    <source>
        <strain evidence="2">KACC 12633</strain>
    </source>
</reference>
<organism evidence="1 2">
    <name type="scientific">Kaistia terrae</name>
    <dbReference type="NCBI Taxonomy" id="537017"/>
    <lineage>
        <taxon>Bacteria</taxon>
        <taxon>Pseudomonadati</taxon>
        <taxon>Pseudomonadota</taxon>
        <taxon>Alphaproteobacteria</taxon>
        <taxon>Hyphomicrobiales</taxon>
        <taxon>Kaistiaceae</taxon>
        <taxon>Kaistia</taxon>
    </lineage>
</organism>
<evidence type="ECO:0000313" key="2">
    <source>
        <dbReference type="Proteomes" id="UP001596150"/>
    </source>
</evidence>
<dbReference type="Proteomes" id="UP001596150">
    <property type="component" value="Unassembled WGS sequence"/>
</dbReference>
<evidence type="ECO:0008006" key="3">
    <source>
        <dbReference type="Google" id="ProtNLM"/>
    </source>
</evidence>
<evidence type="ECO:0000313" key="1">
    <source>
        <dbReference type="EMBL" id="MFC5514466.1"/>
    </source>
</evidence>
<keyword evidence="2" id="KW-1185">Reference proteome</keyword>
<dbReference type="SUPFAM" id="SSF54909">
    <property type="entry name" value="Dimeric alpha+beta barrel"/>
    <property type="match status" value="1"/>
</dbReference>
<protein>
    <recommendedName>
        <fullName evidence="3">REDY-like protein HapK</fullName>
    </recommendedName>
</protein>
<proteinExistence type="predicted"/>
<gene>
    <name evidence="1" type="ORF">ACFPP9_01695</name>
</gene>
<name>A0ABW0PQM6_9HYPH</name>
<comment type="caution">
    <text evidence="1">The sequence shown here is derived from an EMBL/GenBank/DDBJ whole genome shotgun (WGS) entry which is preliminary data.</text>
</comment>
<dbReference type="Gene3D" id="3.30.70.100">
    <property type="match status" value="1"/>
</dbReference>
<dbReference type="Pfam" id="PF11639">
    <property type="entry name" value="HapK"/>
    <property type="match status" value="1"/>
</dbReference>
<dbReference type="InterPro" id="IPR011008">
    <property type="entry name" value="Dimeric_a/b-barrel"/>
</dbReference>
<dbReference type="InterPro" id="IPR021667">
    <property type="entry name" value="HapK"/>
</dbReference>